<dbReference type="PANTHER" id="PTHR40572">
    <property type="entry name" value="PROTEIN BAX"/>
    <property type="match status" value="1"/>
</dbReference>
<dbReference type="InterPro" id="IPR053195">
    <property type="entry name" value="Bax-like"/>
</dbReference>
<evidence type="ECO:0000313" key="3">
    <source>
        <dbReference type="Proteomes" id="UP001501337"/>
    </source>
</evidence>
<accession>A0ABP7PYB2</accession>
<dbReference type="InterPro" id="IPR002901">
    <property type="entry name" value="MGlyc_endo_b_GlcNAc-like_dom"/>
</dbReference>
<evidence type="ECO:0000313" key="2">
    <source>
        <dbReference type="EMBL" id="GAA3973444.1"/>
    </source>
</evidence>
<dbReference type="RefSeq" id="WP_344808477.1">
    <property type="nucleotide sequence ID" value="NZ_BAABBO010000016.1"/>
</dbReference>
<organism evidence="2 3">
    <name type="scientific">Allohahella marinimesophila</name>
    <dbReference type="NCBI Taxonomy" id="1054972"/>
    <lineage>
        <taxon>Bacteria</taxon>
        <taxon>Pseudomonadati</taxon>
        <taxon>Pseudomonadota</taxon>
        <taxon>Gammaproteobacteria</taxon>
        <taxon>Oceanospirillales</taxon>
        <taxon>Hahellaceae</taxon>
        <taxon>Allohahella</taxon>
    </lineage>
</organism>
<sequence length="314" mass="34903">MRYRTWLLCLLVLTGGVVLYLAESERFERSEALSGYERQLLRLETLARQQALPNFKAIEDAQARKLLFFDYLAPLVQTANNVLAFQARKLSQIGATFPAVDADATQTTVLEPDALVYVNLLAERYLRDAGSPMFNPVELAQLHERLKALEQRLLPVPASLPLAQAAIESAWGTSRFARMGNNLFGQWCFQQGCGMVPRARPADGAHEVASFASVYDSVVAYLLNINGHPAYTDLRALRVAAIEAGQAPDGALLAEGLVSYSQRGQVYVDEIRTLIRNNKLSRYVHSQERGARQVRTLIRELQANLKEAEGIQGE</sequence>
<gene>
    <name evidence="2" type="ORF">GCM10022278_33290</name>
</gene>
<proteinExistence type="predicted"/>
<dbReference type="Pfam" id="PF01832">
    <property type="entry name" value="Glucosaminidase"/>
    <property type="match status" value="1"/>
</dbReference>
<dbReference type="Gene3D" id="1.10.530.10">
    <property type="match status" value="1"/>
</dbReference>
<feature type="domain" description="Mannosyl-glycoprotein endo-beta-N-acetylglucosamidase-like" evidence="1">
    <location>
        <begin position="151"/>
        <end position="279"/>
    </location>
</feature>
<name>A0ABP7PYB2_9GAMM</name>
<protein>
    <recommendedName>
        <fullName evidence="1">Mannosyl-glycoprotein endo-beta-N-acetylglucosamidase-like domain-containing protein</fullName>
    </recommendedName>
</protein>
<dbReference type="EMBL" id="BAABBO010000016">
    <property type="protein sequence ID" value="GAA3973444.1"/>
    <property type="molecule type" value="Genomic_DNA"/>
</dbReference>
<dbReference type="PANTHER" id="PTHR40572:SF1">
    <property type="entry name" value="PROTEIN BAX"/>
    <property type="match status" value="1"/>
</dbReference>
<reference evidence="3" key="1">
    <citation type="journal article" date="2019" name="Int. J. Syst. Evol. Microbiol.">
        <title>The Global Catalogue of Microorganisms (GCM) 10K type strain sequencing project: providing services to taxonomists for standard genome sequencing and annotation.</title>
        <authorList>
            <consortium name="The Broad Institute Genomics Platform"/>
            <consortium name="The Broad Institute Genome Sequencing Center for Infectious Disease"/>
            <person name="Wu L."/>
            <person name="Ma J."/>
        </authorList>
    </citation>
    <scope>NUCLEOTIDE SEQUENCE [LARGE SCALE GENOMIC DNA]</scope>
    <source>
        <strain evidence="3">JCM 17555</strain>
    </source>
</reference>
<comment type="caution">
    <text evidence="2">The sequence shown here is derived from an EMBL/GenBank/DDBJ whole genome shotgun (WGS) entry which is preliminary data.</text>
</comment>
<keyword evidence="3" id="KW-1185">Reference proteome</keyword>
<evidence type="ECO:0000259" key="1">
    <source>
        <dbReference type="Pfam" id="PF01832"/>
    </source>
</evidence>
<dbReference type="Proteomes" id="UP001501337">
    <property type="component" value="Unassembled WGS sequence"/>
</dbReference>